<dbReference type="STRING" id="1117707.VQ7734_00209"/>
<organism evidence="1 2">
    <name type="scientific">Vibrio quintilis</name>
    <dbReference type="NCBI Taxonomy" id="1117707"/>
    <lineage>
        <taxon>Bacteria</taxon>
        <taxon>Pseudomonadati</taxon>
        <taxon>Pseudomonadota</taxon>
        <taxon>Gammaproteobacteria</taxon>
        <taxon>Vibrionales</taxon>
        <taxon>Vibrionaceae</taxon>
        <taxon>Vibrio</taxon>
    </lineage>
</organism>
<dbReference type="InterPro" id="IPR010008">
    <property type="entry name" value="Vibrio_Phage_CTX_RstB"/>
</dbReference>
<keyword evidence="2" id="KW-1185">Reference proteome</keyword>
<accession>A0A1M7YPH2</accession>
<dbReference type="EMBL" id="FRFG01000003">
    <property type="protein sequence ID" value="SHO54495.1"/>
    <property type="molecule type" value="Genomic_DNA"/>
</dbReference>
<evidence type="ECO:0000313" key="2">
    <source>
        <dbReference type="Proteomes" id="UP000184600"/>
    </source>
</evidence>
<dbReference type="Pfam" id="PF07459">
    <property type="entry name" value="CTX_RstB"/>
    <property type="match status" value="1"/>
</dbReference>
<gene>
    <name evidence="1" type="ORF">VQ7734_00209</name>
</gene>
<evidence type="ECO:0000313" key="1">
    <source>
        <dbReference type="EMBL" id="SHO54495.1"/>
    </source>
</evidence>
<sequence>MKVIFMGISQRKGISNKGQGRPYEMNKIHFAVPVETIDTPNMTLSGFGYSERDLDIDPLCIDQFEKVKPLTEVNVTVEPKPNNFSQTWVVGLSS</sequence>
<reference evidence="2" key="1">
    <citation type="submission" date="2016-12" db="EMBL/GenBank/DDBJ databases">
        <authorList>
            <person name="Rodrigo-Torres L."/>
            <person name="Arahal R.D."/>
            <person name="Lucena T."/>
        </authorList>
    </citation>
    <scope>NUCLEOTIDE SEQUENCE [LARGE SCALE GENOMIC DNA]</scope>
</reference>
<dbReference type="AlphaFoldDB" id="A0A1M7YPH2"/>
<protein>
    <submittedName>
        <fullName evidence="1">Uncharacterized protein</fullName>
    </submittedName>
</protein>
<dbReference type="OrthoDB" id="5902494at2"/>
<proteinExistence type="predicted"/>
<dbReference type="Proteomes" id="UP000184600">
    <property type="component" value="Unassembled WGS sequence"/>
</dbReference>
<name>A0A1M7YPH2_9VIBR</name>